<dbReference type="EC" id="4.2.1.136" evidence="19"/>
<evidence type="ECO:0000256" key="8">
    <source>
        <dbReference type="ARBA" id="ARBA00022857"/>
    </source>
</evidence>
<evidence type="ECO:0000256" key="1">
    <source>
        <dbReference type="ARBA" id="ARBA00000013"/>
    </source>
</evidence>
<organism evidence="22 23">
    <name type="scientific">Allocatelliglobosispora scoriae</name>
    <dbReference type="NCBI Taxonomy" id="643052"/>
    <lineage>
        <taxon>Bacteria</taxon>
        <taxon>Bacillati</taxon>
        <taxon>Actinomycetota</taxon>
        <taxon>Actinomycetes</taxon>
        <taxon>Micromonosporales</taxon>
        <taxon>Micromonosporaceae</taxon>
        <taxon>Allocatelliglobosispora</taxon>
    </lineage>
</organism>
<evidence type="ECO:0000256" key="4">
    <source>
        <dbReference type="ARBA" id="ARBA00009524"/>
    </source>
</evidence>
<feature type="binding site" evidence="17">
    <location>
        <position position="419"/>
    </location>
    <ligand>
        <name>AMP</name>
        <dbReference type="ChEBI" id="CHEBI:456215"/>
    </ligand>
</feature>
<dbReference type="GO" id="GO:0005524">
    <property type="term" value="F:ATP binding"/>
    <property type="evidence" value="ECO:0007669"/>
    <property type="project" value="UniProtKB-UniRule"/>
</dbReference>
<evidence type="ECO:0000256" key="7">
    <source>
        <dbReference type="ARBA" id="ARBA00022840"/>
    </source>
</evidence>
<evidence type="ECO:0000313" key="23">
    <source>
        <dbReference type="Proteomes" id="UP000587527"/>
    </source>
</evidence>
<comment type="catalytic activity">
    <reaction evidence="1 18 19">
        <text>(6R)-NADHX = (6S)-NADHX</text>
        <dbReference type="Rhea" id="RHEA:32215"/>
        <dbReference type="ChEBI" id="CHEBI:64074"/>
        <dbReference type="ChEBI" id="CHEBI:64075"/>
        <dbReference type="EC" id="5.1.99.6"/>
    </reaction>
</comment>
<keyword evidence="22" id="KW-0808">Transferase</keyword>
<feature type="binding site" evidence="18">
    <location>
        <begin position="63"/>
        <end position="67"/>
    </location>
    <ligand>
        <name>(6S)-NADPHX</name>
        <dbReference type="ChEBI" id="CHEBI:64076"/>
    </ligand>
</feature>
<dbReference type="GO" id="GO:0052855">
    <property type="term" value="F:ADP-dependent NAD(P)H-hydrate dehydratase activity"/>
    <property type="evidence" value="ECO:0007669"/>
    <property type="project" value="UniProtKB-UniRule"/>
</dbReference>
<keyword evidence="10 17" id="KW-0520">NAD</keyword>
<dbReference type="NCBIfam" id="TIGR00197">
    <property type="entry name" value="yjeF_nterm"/>
    <property type="match status" value="1"/>
</dbReference>
<dbReference type="EMBL" id="JACHMN010000002">
    <property type="protein sequence ID" value="MBB5871529.1"/>
    <property type="molecule type" value="Genomic_DNA"/>
</dbReference>
<protein>
    <recommendedName>
        <fullName evidence="19">Bifunctional NAD(P)H-hydrate repair enzyme</fullName>
    </recommendedName>
    <alternativeName>
        <fullName evidence="19">Nicotinamide nucleotide repair protein</fullName>
    </alternativeName>
    <domain>
        <recommendedName>
            <fullName evidence="19">ADP-dependent (S)-NAD(P)H-hydrate dehydratase</fullName>
            <ecNumber evidence="19">4.2.1.136</ecNumber>
        </recommendedName>
        <alternativeName>
            <fullName evidence="19">ADP-dependent NAD(P)HX dehydratase</fullName>
        </alternativeName>
    </domain>
    <domain>
        <recommendedName>
            <fullName evidence="19">NAD(P)H-hydrate epimerase</fullName>
            <ecNumber evidence="19">5.1.99.6</ecNumber>
        </recommendedName>
    </domain>
</protein>
<proteinExistence type="inferred from homology"/>
<dbReference type="HAMAP" id="MF_01965">
    <property type="entry name" value="NADHX_dehydratase"/>
    <property type="match status" value="1"/>
</dbReference>
<evidence type="ECO:0000256" key="17">
    <source>
        <dbReference type="HAMAP-Rule" id="MF_01965"/>
    </source>
</evidence>
<evidence type="ECO:0000256" key="15">
    <source>
        <dbReference type="ARBA" id="ARBA00048238"/>
    </source>
</evidence>
<feature type="binding site" evidence="17">
    <location>
        <position position="251"/>
    </location>
    <ligand>
        <name>(6S)-NADPHX</name>
        <dbReference type="ChEBI" id="CHEBI:64076"/>
    </ligand>
</feature>
<feature type="binding site" evidence="17">
    <location>
        <position position="304"/>
    </location>
    <ligand>
        <name>(6S)-NADPHX</name>
        <dbReference type="ChEBI" id="CHEBI:64076"/>
    </ligand>
</feature>
<evidence type="ECO:0000256" key="9">
    <source>
        <dbReference type="ARBA" id="ARBA00022958"/>
    </source>
</evidence>
<feature type="binding site" evidence="18">
    <location>
        <position position="64"/>
    </location>
    <ligand>
        <name>K(+)</name>
        <dbReference type="ChEBI" id="CHEBI:29103"/>
    </ligand>
</feature>
<dbReference type="GO" id="GO:0046496">
    <property type="term" value="P:nicotinamide nucleotide metabolic process"/>
    <property type="evidence" value="ECO:0007669"/>
    <property type="project" value="UniProtKB-UniRule"/>
</dbReference>
<keyword evidence="7 17" id="KW-0067">ATP-binding</keyword>
<feature type="binding site" evidence="18">
    <location>
        <position position="120"/>
    </location>
    <ligand>
        <name>K(+)</name>
        <dbReference type="ChEBI" id="CHEBI:29103"/>
    </ligand>
</feature>
<dbReference type="Pfam" id="PF03853">
    <property type="entry name" value="YjeF_N"/>
    <property type="match status" value="1"/>
</dbReference>
<comment type="similarity">
    <text evidence="3 19">In the N-terminal section; belongs to the NnrE/AIBP family.</text>
</comment>
<comment type="cofactor">
    <cofactor evidence="18 19">
        <name>K(+)</name>
        <dbReference type="ChEBI" id="CHEBI:29103"/>
    </cofactor>
    <text evidence="18 19">Binds 1 potassium ion per subunit.</text>
</comment>
<gene>
    <name evidence="18" type="primary">nnrE</name>
    <name evidence="17" type="synonym">nnrD</name>
    <name evidence="22" type="ORF">F4553_004908</name>
</gene>
<feature type="binding site" evidence="18">
    <location>
        <begin position="124"/>
        <end position="130"/>
    </location>
    <ligand>
        <name>(6S)-NADPHX</name>
        <dbReference type="ChEBI" id="CHEBI:64076"/>
    </ligand>
</feature>
<dbReference type="PROSITE" id="PS51385">
    <property type="entry name" value="YJEF_N"/>
    <property type="match status" value="1"/>
</dbReference>
<comment type="subunit">
    <text evidence="17">Homotetramer.</text>
</comment>
<evidence type="ECO:0000256" key="3">
    <source>
        <dbReference type="ARBA" id="ARBA00006001"/>
    </source>
</evidence>
<dbReference type="PIRSF" id="PIRSF017184">
    <property type="entry name" value="Nnr"/>
    <property type="match status" value="1"/>
</dbReference>
<dbReference type="SUPFAM" id="SSF53613">
    <property type="entry name" value="Ribokinase-like"/>
    <property type="match status" value="1"/>
</dbReference>
<comment type="function">
    <text evidence="18">Catalyzes the epimerization of the S- and R-forms of NAD(P)HX, a damaged form of NAD(P)H that is a result of enzymatic or heat-dependent hydration. This is a prerequisite for the S-specific NAD(P)H-hydrate dehydratase to allow the repair of both epimers of NAD(P)HX.</text>
</comment>
<comment type="similarity">
    <text evidence="4 19">In the C-terminal section; belongs to the NnrD/CARKD family.</text>
</comment>
<keyword evidence="23" id="KW-1185">Reference proteome</keyword>
<dbReference type="GO" id="GO:0110051">
    <property type="term" value="P:metabolite repair"/>
    <property type="evidence" value="ECO:0007669"/>
    <property type="project" value="TreeGrafter"/>
</dbReference>
<dbReference type="InterPro" id="IPR000631">
    <property type="entry name" value="CARKD"/>
</dbReference>
<comment type="catalytic activity">
    <reaction evidence="2 18 19">
        <text>(6R)-NADPHX = (6S)-NADPHX</text>
        <dbReference type="Rhea" id="RHEA:32227"/>
        <dbReference type="ChEBI" id="CHEBI:64076"/>
        <dbReference type="ChEBI" id="CHEBI:64077"/>
        <dbReference type="EC" id="5.1.99.6"/>
    </reaction>
</comment>
<dbReference type="Pfam" id="PF01256">
    <property type="entry name" value="Carb_kinase"/>
    <property type="match status" value="1"/>
</dbReference>
<evidence type="ECO:0000256" key="16">
    <source>
        <dbReference type="ARBA" id="ARBA00049209"/>
    </source>
</evidence>
<evidence type="ECO:0000313" key="22">
    <source>
        <dbReference type="EMBL" id="MBB5871529.1"/>
    </source>
</evidence>
<comment type="caution">
    <text evidence="22">The sequence shown here is derived from an EMBL/GenBank/DDBJ whole genome shotgun (WGS) entry which is preliminary data.</text>
</comment>
<comment type="function">
    <text evidence="17">Catalyzes the dehydration of the S-form of NAD(P)HX at the expense of ADP, which is converted to AMP. Together with NAD(P)HX epimerase, which catalyzes the epimerization of the S- and R-forms, the enzyme allows the repair of both epimers of NAD(P)HX, a damaged form of NAD(P)H that is a result of enzymatic or heat-dependent hydration.</text>
</comment>
<dbReference type="RefSeq" id="WP_184839645.1">
    <property type="nucleotide sequence ID" value="NZ_JACHMN010000002.1"/>
</dbReference>
<comment type="cofactor">
    <cofactor evidence="17">
        <name>Mg(2+)</name>
        <dbReference type="ChEBI" id="CHEBI:18420"/>
    </cofactor>
</comment>
<feature type="domain" description="YjeF N-terminal" evidence="21">
    <location>
        <begin position="5"/>
        <end position="210"/>
    </location>
</feature>
<evidence type="ECO:0000256" key="5">
    <source>
        <dbReference type="ARBA" id="ARBA00022723"/>
    </source>
</evidence>
<evidence type="ECO:0000256" key="6">
    <source>
        <dbReference type="ARBA" id="ARBA00022741"/>
    </source>
</evidence>
<feature type="binding site" evidence="18">
    <location>
        <position position="153"/>
    </location>
    <ligand>
        <name>(6S)-NADPHX</name>
        <dbReference type="ChEBI" id="CHEBI:64076"/>
    </ligand>
</feature>
<dbReference type="EC" id="5.1.99.6" evidence="19"/>
<feature type="binding site" evidence="17">
    <location>
        <begin position="390"/>
        <end position="394"/>
    </location>
    <ligand>
        <name>AMP</name>
        <dbReference type="ChEBI" id="CHEBI:456215"/>
    </ligand>
</feature>
<keyword evidence="11 18" id="KW-0413">Isomerase</keyword>
<evidence type="ECO:0000259" key="20">
    <source>
        <dbReference type="PROSITE" id="PS51383"/>
    </source>
</evidence>
<dbReference type="PROSITE" id="PS01050">
    <property type="entry name" value="YJEF_C_2"/>
    <property type="match status" value="1"/>
</dbReference>
<accession>A0A841BWJ6</accession>
<keyword evidence="22" id="KW-0418">Kinase</keyword>
<dbReference type="InterPro" id="IPR029056">
    <property type="entry name" value="Ribokinase-like"/>
</dbReference>
<dbReference type="GO" id="GO:0046872">
    <property type="term" value="F:metal ion binding"/>
    <property type="evidence" value="ECO:0007669"/>
    <property type="project" value="UniProtKB-UniRule"/>
</dbReference>
<dbReference type="GO" id="GO:0052856">
    <property type="term" value="F:NAD(P)HX epimerase activity"/>
    <property type="evidence" value="ECO:0007669"/>
    <property type="project" value="UniProtKB-UniRule"/>
</dbReference>
<dbReference type="Proteomes" id="UP000587527">
    <property type="component" value="Unassembled WGS sequence"/>
</dbReference>
<evidence type="ECO:0000256" key="14">
    <source>
        <dbReference type="ARBA" id="ARBA00025153"/>
    </source>
</evidence>
<evidence type="ECO:0000256" key="19">
    <source>
        <dbReference type="PIRNR" id="PIRNR017184"/>
    </source>
</evidence>
<keyword evidence="8 17" id="KW-0521">NADP</keyword>
<dbReference type="HAMAP" id="MF_01966">
    <property type="entry name" value="NADHX_epimerase"/>
    <property type="match status" value="1"/>
</dbReference>
<evidence type="ECO:0000256" key="2">
    <source>
        <dbReference type="ARBA" id="ARBA00000909"/>
    </source>
</evidence>
<dbReference type="PANTHER" id="PTHR12592">
    <property type="entry name" value="ATP-DEPENDENT (S)-NAD(P)H-HYDRATE DEHYDRATASE FAMILY MEMBER"/>
    <property type="match status" value="1"/>
</dbReference>
<dbReference type="SUPFAM" id="SSF64153">
    <property type="entry name" value="YjeF N-terminal domain-like"/>
    <property type="match status" value="1"/>
</dbReference>
<comment type="catalytic activity">
    <reaction evidence="15 17 19">
        <text>(6S)-NADHX + ADP = AMP + phosphate + NADH + H(+)</text>
        <dbReference type="Rhea" id="RHEA:32223"/>
        <dbReference type="ChEBI" id="CHEBI:15378"/>
        <dbReference type="ChEBI" id="CHEBI:43474"/>
        <dbReference type="ChEBI" id="CHEBI:57945"/>
        <dbReference type="ChEBI" id="CHEBI:64074"/>
        <dbReference type="ChEBI" id="CHEBI:456215"/>
        <dbReference type="ChEBI" id="CHEBI:456216"/>
        <dbReference type="EC" id="4.2.1.136"/>
    </reaction>
</comment>
<dbReference type="GO" id="GO:0016301">
    <property type="term" value="F:kinase activity"/>
    <property type="evidence" value="ECO:0007669"/>
    <property type="project" value="UniProtKB-KW"/>
</dbReference>
<keyword evidence="12 17" id="KW-0456">Lyase</keyword>
<dbReference type="Gene3D" id="3.40.50.10260">
    <property type="entry name" value="YjeF N-terminal domain"/>
    <property type="match status" value="1"/>
</dbReference>
<dbReference type="PANTHER" id="PTHR12592:SF0">
    <property type="entry name" value="ATP-DEPENDENT (S)-NAD(P)H-HYDRATE DEHYDRATASE"/>
    <property type="match status" value="1"/>
</dbReference>
<comment type="similarity">
    <text evidence="18">Belongs to the NnrE/AIBP family.</text>
</comment>
<comment type="function">
    <text evidence="14 19">Bifunctional enzyme that catalyzes the epimerization of the S- and R-forms of NAD(P)HX and the dehydration of the S-form of NAD(P)HX at the expense of ADP, which is converted to AMP. This allows the repair of both epimers of NAD(P)HX, a damaged form of NAD(P)H that is a result of enzymatic or heat-dependent hydration.</text>
</comment>
<feature type="binding site" evidence="17">
    <location>
        <position position="420"/>
    </location>
    <ligand>
        <name>(6S)-NADPHX</name>
        <dbReference type="ChEBI" id="CHEBI:64076"/>
    </ligand>
</feature>
<keyword evidence="5 18" id="KW-0479">Metal-binding</keyword>
<evidence type="ECO:0000256" key="12">
    <source>
        <dbReference type="ARBA" id="ARBA00023239"/>
    </source>
</evidence>
<dbReference type="PROSITE" id="PS51383">
    <property type="entry name" value="YJEF_C_3"/>
    <property type="match status" value="1"/>
</dbReference>
<name>A0A841BWJ6_9ACTN</name>
<dbReference type="InterPro" id="IPR030677">
    <property type="entry name" value="Nnr"/>
</dbReference>
<dbReference type="NCBIfam" id="TIGR00196">
    <property type="entry name" value="yjeF_cterm"/>
    <property type="match status" value="1"/>
</dbReference>
<dbReference type="AlphaFoldDB" id="A0A841BWJ6"/>
<comment type="catalytic activity">
    <reaction evidence="16 17 19">
        <text>(6S)-NADPHX + ADP = AMP + phosphate + NADPH + H(+)</text>
        <dbReference type="Rhea" id="RHEA:32235"/>
        <dbReference type="ChEBI" id="CHEBI:15378"/>
        <dbReference type="ChEBI" id="CHEBI:43474"/>
        <dbReference type="ChEBI" id="CHEBI:57783"/>
        <dbReference type="ChEBI" id="CHEBI:64076"/>
        <dbReference type="ChEBI" id="CHEBI:456215"/>
        <dbReference type="ChEBI" id="CHEBI:456216"/>
        <dbReference type="EC" id="4.2.1.136"/>
    </reaction>
</comment>
<feature type="domain" description="YjeF C-terminal" evidence="20">
    <location>
        <begin position="216"/>
        <end position="476"/>
    </location>
</feature>
<keyword evidence="6 17" id="KW-0547">Nucleotide-binding</keyword>
<dbReference type="InterPro" id="IPR004443">
    <property type="entry name" value="YjeF_N_dom"/>
</dbReference>
<feature type="binding site" evidence="18">
    <location>
        <position position="156"/>
    </location>
    <ligand>
        <name>K(+)</name>
        <dbReference type="ChEBI" id="CHEBI:29103"/>
    </ligand>
</feature>
<keyword evidence="9 18" id="KW-0630">Potassium</keyword>
<sequence>MREAWRSAEVRAAEKVLMRSLPEGTLMARAAAGLARRCVVTLREGRPGRVYAARVAILAGPGDNGGDALYAGAELARRGAQVTAVPLHADRLHPGGLAAFRAAGGRLAERLPAEVDLIVDGLLGIGAKGALAGRAAELAEAANESTALVIAVDLPSGVIADTGDVPGPAVRADVTVTFGALKPALVVGPAAPLAGQVELVEIGLTLPGTPALRIADAAMIAEWWPVAGPHDNKYSRGVVGLSTGSATFPGAALLSTRGALAGPTGLVRYAGPAHAVVVTLHPTVIGSPRVADTGRVQAWVCGSGLGQDKRAGDELRAVLASPVPAVLDADAITLLVDGTLANHLRARNAPTVITPHDGEFTRLAGEAPGEDRVAAALKLAAWTRSVILLKGDRTIVADPSGEAWVNPTGHPALATGGSGDVLAGLLGSLLAAGLPATRAAVAAAFVHGLAGRHAAESGPVTATEIAEALRSGINLVTGG</sequence>
<feature type="binding site" evidence="17">
    <location>
        <position position="356"/>
    </location>
    <ligand>
        <name>(6S)-NADPHX</name>
        <dbReference type="ChEBI" id="CHEBI:64076"/>
    </ligand>
</feature>
<evidence type="ECO:0000256" key="13">
    <source>
        <dbReference type="ARBA" id="ARBA00023268"/>
    </source>
</evidence>
<dbReference type="InterPro" id="IPR036652">
    <property type="entry name" value="YjeF_N_dom_sf"/>
</dbReference>
<comment type="caution">
    <text evidence="18">Lacks conserved residue(s) required for the propagation of feature annotation.</text>
</comment>
<keyword evidence="13" id="KW-0511">Multifunctional enzyme</keyword>
<evidence type="ECO:0000256" key="18">
    <source>
        <dbReference type="HAMAP-Rule" id="MF_01966"/>
    </source>
</evidence>
<evidence type="ECO:0000256" key="11">
    <source>
        <dbReference type="ARBA" id="ARBA00023235"/>
    </source>
</evidence>
<dbReference type="CDD" id="cd01171">
    <property type="entry name" value="YXKO-related"/>
    <property type="match status" value="1"/>
</dbReference>
<evidence type="ECO:0000256" key="10">
    <source>
        <dbReference type="ARBA" id="ARBA00023027"/>
    </source>
</evidence>
<comment type="similarity">
    <text evidence="17">Belongs to the NnrD/CARKD family.</text>
</comment>
<reference evidence="22 23" key="1">
    <citation type="submission" date="2020-08" db="EMBL/GenBank/DDBJ databases">
        <title>Sequencing the genomes of 1000 actinobacteria strains.</title>
        <authorList>
            <person name="Klenk H.-P."/>
        </authorList>
    </citation>
    <scope>NUCLEOTIDE SEQUENCE [LARGE SCALE GENOMIC DNA]</scope>
    <source>
        <strain evidence="22 23">DSM 45362</strain>
    </source>
</reference>
<evidence type="ECO:0000259" key="21">
    <source>
        <dbReference type="PROSITE" id="PS51385"/>
    </source>
</evidence>
<dbReference type="Gene3D" id="3.40.1190.20">
    <property type="match status" value="1"/>
</dbReference>
<dbReference type="InterPro" id="IPR017953">
    <property type="entry name" value="Carbohydrate_kinase_pred_CS"/>
</dbReference>